<sequence>MNKYAMLVNPEKIGKRYEIKLIPMRLPEEDTKYRRLLNSGWTQVGWVESEMTPRDIQQSIAARSIEKAERLESKMTMIHALSGEMFEHDAQI</sequence>
<evidence type="ECO:0000313" key="1">
    <source>
        <dbReference type="EMBL" id="DAF49205.1"/>
    </source>
</evidence>
<name>A0A8S5SE06_9CAUD</name>
<proteinExistence type="predicted"/>
<protein>
    <submittedName>
        <fullName evidence="1">Uncharacterized protein</fullName>
    </submittedName>
</protein>
<reference evidence="1" key="1">
    <citation type="journal article" date="2021" name="Proc. Natl. Acad. Sci. U.S.A.">
        <title>A Catalog of Tens of Thousands of Viruses from Human Metagenomes Reveals Hidden Associations with Chronic Diseases.</title>
        <authorList>
            <person name="Tisza M.J."/>
            <person name="Buck C.B."/>
        </authorList>
    </citation>
    <scope>NUCLEOTIDE SEQUENCE</scope>
    <source>
        <strain evidence="1">CtrNG92</strain>
    </source>
</reference>
<accession>A0A8S5SE06</accession>
<dbReference type="EMBL" id="BK032578">
    <property type="protein sequence ID" value="DAF49205.1"/>
    <property type="molecule type" value="Genomic_DNA"/>
</dbReference>
<organism evidence="1">
    <name type="scientific">Caudovirales sp. ctrNG92</name>
    <dbReference type="NCBI Taxonomy" id="2827638"/>
    <lineage>
        <taxon>Viruses</taxon>
        <taxon>Duplodnaviria</taxon>
        <taxon>Heunggongvirae</taxon>
        <taxon>Uroviricota</taxon>
        <taxon>Caudoviricetes</taxon>
    </lineage>
</organism>